<comment type="caution">
    <text evidence="3">The sequence shown here is derived from an EMBL/GenBank/DDBJ whole genome shotgun (WGS) entry which is preliminary data.</text>
</comment>
<dbReference type="InterPro" id="IPR055972">
    <property type="entry name" value="DUF7550"/>
</dbReference>
<feature type="region of interest" description="Disordered" evidence="1">
    <location>
        <begin position="1"/>
        <end position="27"/>
    </location>
</feature>
<gene>
    <name evidence="3" type="ORF">FYC77_15165</name>
</gene>
<keyword evidence="2" id="KW-1133">Transmembrane helix</keyword>
<accession>A0A5D5AJL2</accession>
<evidence type="ECO:0000256" key="2">
    <source>
        <dbReference type="SAM" id="Phobius"/>
    </source>
</evidence>
<feature type="compositionally biased region" description="Acidic residues" evidence="1">
    <location>
        <begin position="1"/>
        <end position="13"/>
    </location>
</feature>
<evidence type="ECO:0000313" key="4">
    <source>
        <dbReference type="Proteomes" id="UP000324104"/>
    </source>
</evidence>
<keyword evidence="2" id="KW-0812">Transmembrane</keyword>
<dbReference type="RefSeq" id="WP_149082344.1">
    <property type="nucleotide sequence ID" value="NZ_VTAW01000022.1"/>
</dbReference>
<keyword evidence="2" id="KW-0472">Membrane</keyword>
<dbReference type="EMBL" id="VTAW01000022">
    <property type="protein sequence ID" value="TYT61143.1"/>
    <property type="molecule type" value="Genomic_DNA"/>
</dbReference>
<dbReference type="AlphaFoldDB" id="A0A5D5AJL2"/>
<protein>
    <submittedName>
        <fullName evidence="3">Uncharacterized protein</fullName>
    </submittedName>
</protein>
<evidence type="ECO:0000313" key="3">
    <source>
        <dbReference type="EMBL" id="TYT61143.1"/>
    </source>
</evidence>
<proteinExistence type="predicted"/>
<name>A0A5D5AJL2_9EURY</name>
<feature type="transmembrane region" description="Helical" evidence="2">
    <location>
        <begin position="37"/>
        <end position="59"/>
    </location>
</feature>
<organism evidence="3 4">
    <name type="scientific">Natrialba swarupiae</name>
    <dbReference type="NCBI Taxonomy" id="2448032"/>
    <lineage>
        <taxon>Archaea</taxon>
        <taxon>Methanobacteriati</taxon>
        <taxon>Methanobacteriota</taxon>
        <taxon>Stenosarchaea group</taxon>
        <taxon>Halobacteria</taxon>
        <taxon>Halobacteriales</taxon>
        <taxon>Natrialbaceae</taxon>
        <taxon>Natrialba</taxon>
    </lineage>
</organism>
<sequence>MADDTEHTDDDTAADVGHDLEAERTTAPMSEYTARDVGVGIAIFLVGTVIAFGIPLLSLGL</sequence>
<reference evidence="3 4" key="1">
    <citation type="submission" date="2019-08" db="EMBL/GenBank/DDBJ databases">
        <title>Archaea genome.</title>
        <authorList>
            <person name="Kajale S."/>
            <person name="Shouche Y."/>
            <person name="Deshpande N."/>
            <person name="Sharma A."/>
        </authorList>
    </citation>
    <scope>NUCLEOTIDE SEQUENCE [LARGE SCALE GENOMIC DNA]</scope>
    <source>
        <strain evidence="3 4">ESP3B_9</strain>
    </source>
</reference>
<evidence type="ECO:0000256" key="1">
    <source>
        <dbReference type="SAM" id="MobiDB-lite"/>
    </source>
</evidence>
<dbReference type="Proteomes" id="UP000324104">
    <property type="component" value="Unassembled WGS sequence"/>
</dbReference>
<dbReference type="Pfam" id="PF24418">
    <property type="entry name" value="DUF7550"/>
    <property type="match status" value="1"/>
</dbReference>
<keyword evidence="4" id="KW-1185">Reference proteome</keyword>